<sequence length="72" mass="7955">LSFSPSAVGCWISLGADPSPKEPLNLTALHESRLSDEEKKTYYCMKGCKNGGGSFEKCYDLCQGDRRYTNSL</sequence>
<dbReference type="EMBL" id="BTRK01000005">
    <property type="protein sequence ID" value="GMR52561.1"/>
    <property type="molecule type" value="Genomic_DNA"/>
</dbReference>
<evidence type="ECO:0000313" key="2">
    <source>
        <dbReference type="Proteomes" id="UP001328107"/>
    </source>
</evidence>
<dbReference type="Proteomes" id="UP001328107">
    <property type="component" value="Unassembled WGS sequence"/>
</dbReference>
<keyword evidence="2" id="KW-1185">Reference proteome</keyword>
<proteinExistence type="predicted"/>
<comment type="caution">
    <text evidence="1">The sequence shown here is derived from an EMBL/GenBank/DDBJ whole genome shotgun (WGS) entry which is preliminary data.</text>
</comment>
<evidence type="ECO:0000313" key="1">
    <source>
        <dbReference type="EMBL" id="GMR52561.1"/>
    </source>
</evidence>
<reference evidence="2" key="1">
    <citation type="submission" date="2022-10" db="EMBL/GenBank/DDBJ databases">
        <title>Genome assembly of Pristionchus species.</title>
        <authorList>
            <person name="Yoshida K."/>
            <person name="Sommer R.J."/>
        </authorList>
    </citation>
    <scope>NUCLEOTIDE SEQUENCE [LARGE SCALE GENOMIC DNA]</scope>
    <source>
        <strain evidence="2">RS5460</strain>
    </source>
</reference>
<name>A0AAN5I6T7_9BILA</name>
<organism evidence="1 2">
    <name type="scientific">Pristionchus mayeri</name>
    <dbReference type="NCBI Taxonomy" id="1317129"/>
    <lineage>
        <taxon>Eukaryota</taxon>
        <taxon>Metazoa</taxon>
        <taxon>Ecdysozoa</taxon>
        <taxon>Nematoda</taxon>
        <taxon>Chromadorea</taxon>
        <taxon>Rhabditida</taxon>
        <taxon>Rhabditina</taxon>
        <taxon>Diplogasteromorpha</taxon>
        <taxon>Diplogasteroidea</taxon>
        <taxon>Neodiplogasteridae</taxon>
        <taxon>Pristionchus</taxon>
    </lineage>
</organism>
<protein>
    <submittedName>
        <fullName evidence="1">Uncharacterized protein</fullName>
    </submittedName>
</protein>
<gene>
    <name evidence="1" type="ORF">PMAYCL1PPCAC_22756</name>
</gene>
<accession>A0AAN5I6T7</accession>
<feature type="non-terminal residue" evidence="1">
    <location>
        <position position="1"/>
    </location>
</feature>
<dbReference type="AlphaFoldDB" id="A0AAN5I6T7"/>